<dbReference type="Gene3D" id="1.25.40.10">
    <property type="entry name" value="Tetratricopeptide repeat domain"/>
    <property type="match status" value="2"/>
</dbReference>
<feature type="signal peptide" evidence="4">
    <location>
        <begin position="1"/>
        <end position="28"/>
    </location>
</feature>
<feature type="repeat" description="TPR" evidence="3">
    <location>
        <begin position="513"/>
        <end position="546"/>
    </location>
</feature>
<evidence type="ECO:0000256" key="2">
    <source>
        <dbReference type="ARBA" id="ARBA00022803"/>
    </source>
</evidence>
<dbReference type="RefSeq" id="WP_079554565.1">
    <property type="nucleotide sequence ID" value="NZ_LT670847.1"/>
</dbReference>
<dbReference type="InterPro" id="IPR011990">
    <property type="entry name" value="TPR-like_helical_dom_sf"/>
</dbReference>
<accession>A0A1M7IK36</accession>
<feature type="chain" id="PRO_5012364726" evidence="4">
    <location>
        <begin position="29"/>
        <end position="598"/>
    </location>
</feature>
<dbReference type="Pfam" id="PF13432">
    <property type="entry name" value="TPR_16"/>
    <property type="match status" value="3"/>
</dbReference>
<evidence type="ECO:0000256" key="4">
    <source>
        <dbReference type="SAM" id="SignalP"/>
    </source>
</evidence>
<dbReference type="EMBL" id="LT670847">
    <property type="protein sequence ID" value="SHM40747.1"/>
    <property type="molecule type" value="Genomic_DNA"/>
</dbReference>
<dbReference type="SMART" id="SM00028">
    <property type="entry name" value="TPR"/>
    <property type="match status" value="5"/>
</dbReference>
<evidence type="ECO:0000313" key="5">
    <source>
        <dbReference type="EMBL" id="SHM40747.1"/>
    </source>
</evidence>
<evidence type="ECO:0000256" key="1">
    <source>
        <dbReference type="ARBA" id="ARBA00022737"/>
    </source>
</evidence>
<dbReference type="PANTHER" id="PTHR44186:SF1">
    <property type="entry name" value="BARDET-BIEDL SYNDROME 4 PROTEIN"/>
    <property type="match status" value="1"/>
</dbReference>
<keyword evidence="2 3" id="KW-0802">TPR repeat</keyword>
<name>A0A1M7IK36_9GAMM</name>
<dbReference type="SUPFAM" id="SSF48452">
    <property type="entry name" value="TPR-like"/>
    <property type="match status" value="2"/>
</dbReference>
<evidence type="ECO:0000313" key="6">
    <source>
        <dbReference type="Proteomes" id="UP000190911"/>
    </source>
</evidence>
<sequence>MPLRATFIRATLLTRTPRYLTLPAIAVAAFLSGCQSVPPSADAFGAPNDDILQSAPPITQGLDADGLSTLLAAELAGQRGLYRYASQGYLDAAERYPDPALAERATFAARFGESATLLQTAAARWQVLDPANATPGRLLSAIAQERGDWQTSLAQRLTIAAQGDNAGLAALAEQAIIEGAAPAALIQQLETALAADNAMPAANRGDAHLAAALLEKARGNTDAAQAHLAKAQTLTPDSSALWRTQAHLALENGDYRDARQAAREGLKRDPDDARFALLLTQAEIRLDNIAAAEAQTNALLERHTGGPELRLALARLYLEEGQPGAAKRLLHPLASRENVSAMGYYLLGEADRGTGDVDSALLYYRQVEGDEFIAARAAAAGMLIDAERLTDARAFLQAERMRFEDHFNELVMLEVELLDERGQNADASALIQRELARTPDDTTLLYMRAMRAWQAGNIPGMEQDLQRVLKHAPDNVMALNALGYTLADEKVPGRLEDARELIERAHALAPDNPAVLDSLGWVYFRLGRTQDAQEPLERAYNGMPDQEVTAHLAEVLNALGQRKRARRLLSDVLDNTDRHPAIDDLLRRHPELSPISRD</sequence>
<dbReference type="InterPro" id="IPR019734">
    <property type="entry name" value="TPR_rpt"/>
</dbReference>
<evidence type="ECO:0000256" key="3">
    <source>
        <dbReference type="PROSITE-ProRule" id="PRU00339"/>
    </source>
</evidence>
<gene>
    <name evidence="5" type="ORF">SAMN05878437_2804</name>
</gene>
<dbReference type="PROSITE" id="PS51257">
    <property type="entry name" value="PROKAR_LIPOPROTEIN"/>
    <property type="match status" value="1"/>
</dbReference>
<dbReference type="OrthoDB" id="9766710at2"/>
<organism evidence="5 6">
    <name type="scientific">Vreelandella subglaciescola</name>
    <dbReference type="NCBI Taxonomy" id="29571"/>
    <lineage>
        <taxon>Bacteria</taxon>
        <taxon>Pseudomonadati</taxon>
        <taxon>Pseudomonadota</taxon>
        <taxon>Gammaproteobacteria</taxon>
        <taxon>Oceanospirillales</taxon>
        <taxon>Halomonadaceae</taxon>
        <taxon>Vreelandella</taxon>
    </lineage>
</organism>
<dbReference type="AlphaFoldDB" id="A0A1M7IK36"/>
<feature type="repeat" description="TPR" evidence="3">
    <location>
        <begin position="239"/>
        <end position="272"/>
    </location>
</feature>
<dbReference type="STRING" id="29571.SAMN05878437_2804"/>
<dbReference type="PANTHER" id="PTHR44186">
    <property type="match status" value="1"/>
</dbReference>
<keyword evidence="1" id="KW-0677">Repeat</keyword>
<keyword evidence="6" id="KW-1185">Reference proteome</keyword>
<dbReference type="Proteomes" id="UP000190911">
    <property type="component" value="Chromosome I"/>
</dbReference>
<proteinExistence type="predicted"/>
<keyword evidence="4" id="KW-0732">Signal</keyword>
<reference evidence="5 6" key="1">
    <citation type="submission" date="2016-11" db="EMBL/GenBank/DDBJ databases">
        <authorList>
            <person name="Jaros S."/>
            <person name="Januszkiewicz K."/>
            <person name="Wedrychowicz H."/>
        </authorList>
    </citation>
    <scope>NUCLEOTIDE SEQUENCE [LARGE SCALE GENOMIC DNA]</scope>
    <source>
        <strain evidence="5 6">ACAM 12</strain>
    </source>
</reference>
<dbReference type="PROSITE" id="PS50005">
    <property type="entry name" value="TPR"/>
    <property type="match status" value="2"/>
</dbReference>
<protein>
    <submittedName>
        <fullName evidence="5">Tetratricopeptide repeat-containing protein</fullName>
    </submittedName>
</protein>
<dbReference type="InParanoid" id="A0A1M7IK36"/>